<feature type="transmembrane region" description="Helical" evidence="2">
    <location>
        <begin position="219"/>
        <end position="240"/>
    </location>
</feature>
<reference evidence="4 5" key="1">
    <citation type="journal article" date="2019" name="Int. J. Syst. Evol. Microbiol.">
        <title>The Global Catalogue of Microorganisms (GCM) 10K type strain sequencing project: providing services to taxonomists for standard genome sequencing and annotation.</title>
        <authorList>
            <consortium name="The Broad Institute Genomics Platform"/>
            <consortium name="The Broad Institute Genome Sequencing Center for Infectious Disease"/>
            <person name="Wu L."/>
            <person name="Ma J."/>
        </authorList>
    </citation>
    <scope>NUCLEOTIDE SEQUENCE [LARGE SCALE GENOMIC DNA]</scope>
    <source>
        <strain evidence="4 5">JCM 6305</strain>
    </source>
</reference>
<dbReference type="InterPro" id="IPR050039">
    <property type="entry name" value="MAB_1171c-like"/>
</dbReference>
<feature type="transmembrane region" description="Helical" evidence="2">
    <location>
        <begin position="6"/>
        <end position="25"/>
    </location>
</feature>
<feature type="transmembrane region" description="Helical" evidence="2">
    <location>
        <begin position="69"/>
        <end position="94"/>
    </location>
</feature>
<feature type="region of interest" description="Disordered" evidence="1">
    <location>
        <begin position="400"/>
        <end position="448"/>
    </location>
</feature>
<gene>
    <name evidence="4" type="ORF">GCM10010405_24180</name>
</gene>
<feature type="transmembrane region" description="Helical" evidence="2">
    <location>
        <begin position="183"/>
        <end position="207"/>
    </location>
</feature>
<accession>A0ABN3JUJ2</accession>
<organism evidence="4 5">
    <name type="scientific">Streptomyces macrosporus</name>
    <dbReference type="NCBI Taxonomy" id="44032"/>
    <lineage>
        <taxon>Bacteria</taxon>
        <taxon>Bacillati</taxon>
        <taxon>Actinomycetota</taxon>
        <taxon>Actinomycetes</taxon>
        <taxon>Kitasatosporales</taxon>
        <taxon>Streptomycetaceae</taxon>
        <taxon>Streptomyces</taxon>
    </lineage>
</organism>
<feature type="transmembrane region" description="Helical" evidence="2">
    <location>
        <begin position="106"/>
        <end position="123"/>
    </location>
</feature>
<dbReference type="EMBL" id="BAAASZ010000019">
    <property type="protein sequence ID" value="GAA2440013.1"/>
    <property type="molecule type" value="Genomic_DNA"/>
</dbReference>
<feature type="transmembrane region" description="Helical" evidence="2">
    <location>
        <begin position="143"/>
        <end position="163"/>
    </location>
</feature>
<keyword evidence="2" id="KW-0472">Membrane</keyword>
<evidence type="ECO:0000256" key="1">
    <source>
        <dbReference type="SAM" id="MobiDB-lite"/>
    </source>
</evidence>
<dbReference type="RefSeq" id="WP_344322258.1">
    <property type="nucleotide sequence ID" value="NZ_BAAASZ010000019.1"/>
</dbReference>
<feature type="compositionally biased region" description="Low complexity" evidence="1">
    <location>
        <begin position="428"/>
        <end position="448"/>
    </location>
</feature>
<evidence type="ECO:0000259" key="3">
    <source>
        <dbReference type="Pfam" id="PF20182"/>
    </source>
</evidence>
<proteinExistence type="predicted"/>
<evidence type="ECO:0000313" key="4">
    <source>
        <dbReference type="EMBL" id="GAA2440013.1"/>
    </source>
</evidence>
<keyword evidence="2" id="KW-0812">Transmembrane</keyword>
<dbReference type="Proteomes" id="UP001501638">
    <property type="component" value="Unassembled WGS sequence"/>
</dbReference>
<evidence type="ECO:0000313" key="5">
    <source>
        <dbReference type="Proteomes" id="UP001501638"/>
    </source>
</evidence>
<feature type="domain" description="DUF6545" evidence="3">
    <location>
        <begin position="253"/>
        <end position="388"/>
    </location>
</feature>
<dbReference type="InterPro" id="IPR046675">
    <property type="entry name" value="DUF6545"/>
</dbReference>
<sequence length="448" mass="47819">MNDQSAVQLLCSAVGWVAFAVKLRALRRAPHNPMRRAICWTLFLASACLFCAAPVVIDRVNDLTGVPNFAAPVVYCLLVALGASCHVLLAYWRMPVEEARTVARRWTLAYAAVVAVLIALFTVGEAPDERLVDFDTHYANTPYIAQFVLLYLLALSVAMAVLVRMCLRWAKVAGRPWLRRGLWLIALGALGALGFGVAKLAAVAARWCDTDWDWLSSRLAPALAMLGLVVSAVGYALPTLGDHLSGLRGKAGRYRAYRALYPLWDALRRATPAIVPSTRVPWWDFELRLTRRLAEINDGRLALRAHADPRVAETALRLGREAGLTGADLLATVDAARLKAAVAAKAENVRFPQEEAAPGHGGARGGARGGTDGIGELAWLVSVSRAFAASPVVSAAIARAGGADGTDEAGEARGTDGADGTDPSGPPSRSARSIRSARSARSARSTRD</sequence>
<dbReference type="NCBIfam" id="NF042915">
    <property type="entry name" value="MAB_1171c_fam"/>
    <property type="match status" value="1"/>
</dbReference>
<dbReference type="Pfam" id="PF20182">
    <property type="entry name" value="DUF6545"/>
    <property type="match status" value="1"/>
</dbReference>
<name>A0ABN3JUJ2_9ACTN</name>
<feature type="transmembrane region" description="Helical" evidence="2">
    <location>
        <begin position="37"/>
        <end position="57"/>
    </location>
</feature>
<protein>
    <recommendedName>
        <fullName evidence="3">DUF6545 domain-containing protein</fullName>
    </recommendedName>
</protein>
<evidence type="ECO:0000256" key="2">
    <source>
        <dbReference type="SAM" id="Phobius"/>
    </source>
</evidence>
<comment type="caution">
    <text evidence="4">The sequence shown here is derived from an EMBL/GenBank/DDBJ whole genome shotgun (WGS) entry which is preliminary data.</text>
</comment>
<keyword evidence="5" id="KW-1185">Reference proteome</keyword>
<keyword evidence="2" id="KW-1133">Transmembrane helix</keyword>